<evidence type="ECO:0000313" key="1">
    <source>
        <dbReference type="EMBL" id="KAI0037085.1"/>
    </source>
</evidence>
<organism evidence="1 2">
    <name type="scientific">Vararia minispora EC-137</name>
    <dbReference type="NCBI Taxonomy" id="1314806"/>
    <lineage>
        <taxon>Eukaryota</taxon>
        <taxon>Fungi</taxon>
        <taxon>Dikarya</taxon>
        <taxon>Basidiomycota</taxon>
        <taxon>Agaricomycotina</taxon>
        <taxon>Agaricomycetes</taxon>
        <taxon>Russulales</taxon>
        <taxon>Lachnocladiaceae</taxon>
        <taxon>Vararia</taxon>
    </lineage>
</organism>
<sequence length="177" mass="19402">PTSFPDPDRPDVYYHLIHPPSPFSDELAAFGVSFLSQPPPVASSSTVIGWLPAQRLGGSSEAGLNEFKENPAFRDLLHEAIAEGLAEDVDDIQRNGAIQLGEGWMHINDARNAPPLGRIGDPDDIIGSVRVEEGKILPETYQPMPSYRLCTSDGVTQLTEGLARRFRRLLEVRAKAE</sequence>
<gene>
    <name evidence="1" type="ORF">K488DRAFT_35732</name>
</gene>
<reference evidence="1" key="1">
    <citation type="submission" date="2021-02" db="EMBL/GenBank/DDBJ databases">
        <authorList>
            <consortium name="DOE Joint Genome Institute"/>
            <person name="Ahrendt S."/>
            <person name="Looney B.P."/>
            <person name="Miyauchi S."/>
            <person name="Morin E."/>
            <person name="Drula E."/>
            <person name="Courty P.E."/>
            <person name="Chicoki N."/>
            <person name="Fauchery L."/>
            <person name="Kohler A."/>
            <person name="Kuo A."/>
            <person name="Labutti K."/>
            <person name="Pangilinan J."/>
            <person name="Lipzen A."/>
            <person name="Riley R."/>
            <person name="Andreopoulos W."/>
            <person name="He G."/>
            <person name="Johnson J."/>
            <person name="Barry K.W."/>
            <person name="Grigoriev I.V."/>
            <person name="Nagy L."/>
            <person name="Hibbett D."/>
            <person name="Henrissat B."/>
            <person name="Matheny P.B."/>
            <person name="Labbe J."/>
            <person name="Martin F."/>
        </authorList>
    </citation>
    <scope>NUCLEOTIDE SEQUENCE</scope>
    <source>
        <strain evidence="1">EC-137</strain>
    </source>
</reference>
<feature type="non-terminal residue" evidence="1">
    <location>
        <position position="177"/>
    </location>
</feature>
<reference evidence="1" key="2">
    <citation type="journal article" date="2022" name="New Phytol.">
        <title>Evolutionary transition to the ectomycorrhizal habit in the genomes of a hyperdiverse lineage of mushroom-forming fungi.</title>
        <authorList>
            <person name="Looney B."/>
            <person name="Miyauchi S."/>
            <person name="Morin E."/>
            <person name="Drula E."/>
            <person name="Courty P.E."/>
            <person name="Kohler A."/>
            <person name="Kuo A."/>
            <person name="LaButti K."/>
            <person name="Pangilinan J."/>
            <person name="Lipzen A."/>
            <person name="Riley R."/>
            <person name="Andreopoulos W."/>
            <person name="He G."/>
            <person name="Johnson J."/>
            <person name="Nolan M."/>
            <person name="Tritt A."/>
            <person name="Barry K.W."/>
            <person name="Grigoriev I.V."/>
            <person name="Nagy L.G."/>
            <person name="Hibbett D."/>
            <person name="Henrissat B."/>
            <person name="Matheny P.B."/>
            <person name="Labbe J."/>
            <person name="Martin F.M."/>
        </authorList>
    </citation>
    <scope>NUCLEOTIDE SEQUENCE</scope>
    <source>
        <strain evidence="1">EC-137</strain>
    </source>
</reference>
<dbReference type="EMBL" id="MU273466">
    <property type="protein sequence ID" value="KAI0037085.1"/>
    <property type="molecule type" value="Genomic_DNA"/>
</dbReference>
<keyword evidence="2" id="KW-1185">Reference proteome</keyword>
<proteinExistence type="predicted"/>
<dbReference type="Proteomes" id="UP000814128">
    <property type="component" value="Unassembled WGS sequence"/>
</dbReference>
<protein>
    <submittedName>
        <fullName evidence="1">Uncharacterized protein</fullName>
    </submittedName>
</protein>
<evidence type="ECO:0000313" key="2">
    <source>
        <dbReference type="Proteomes" id="UP000814128"/>
    </source>
</evidence>
<feature type="non-terminal residue" evidence="1">
    <location>
        <position position="1"/>
    </location>
</feature>
<name>A0ACB8QZJ8_9AGAM</name>
<comment type="caution">
    <text evidence="1">The sequence shown here is derived from an EMBL/GenBank/DDBJ whole genome shotgun (WGS) entry which is preliminary data.</text>
</comment>
<accession>A0ACB8QZJ8</accession>